<evidence type="ECO:0000256" key="10">
    <source>
        <dbReference type="SAM" id="Phobius"/>
    </source>
</evidence>
<keyword evidence="6 10" id="KW-0472">Membrane</keyword>
<reference evidence="12 13" key="1">
    <citation type="journal article" date="2019" name="New Phytol.">
        <title>Comparative genomics reveals unique wood-decay strategies and fruiting body development in the Schizophyllaceae.</title>
        <authorList>
            <person name="Almasi E."/>
            <person name="Sahu N."/>
            <person name="Krizsan K."/>
            <person name="Balint B."/>
            <person name="Kovacs G.M."/>
            <person name="Kiss B."/>
            <person name="Cseklye J."/>
            <person name="Drula E."/>
            <person name="Henrissat B."/>
            <person name="Nagy I."/>
            <person name="Chovatia M."/>
            <person name="Adam C."/>
            <person name="LaButti K."/>
            <person name="Lipzen A."/>
            <person name="Riley R."/>
            <person name="Grigoriev I.V."/>
            <person name="Nagy L.G."/>
        </authorList>
    </citation>
    <scope>NUCLEOTIDE SEQUENCE [LARGE SCALE GENOMIC DNA]</scope>
    <source>
        <strain evidence="12 13">NL-1724</strain>
    </source>
</reference>
<name>A0A550CHF7_9AGAR</name>
<feature type="transmembrane region" description="Helical" evidence="10">
    <location>
        <begin position="162"/>
        <end position="183"/>
    </location>
</feature>
<feature type="signal peptide" evidence="11">
    <location>
        <begin position="1"/>
        <end position="20"/>
    </location>
</feature>
<evidence type="ECO:0000256" key="9">
    <source>
        <dbReference type="SAM" id="MobiDB-lite"/>
    </source>
</evidence>
<proteinExistence type="inferred from homology"/>
<comment type="caution">
    <text evidence="12">The sequence shown here is derived from an EMBL/GenBank/DDBJ whole genome shotgun (WGS) entry which is preliminary data.</text>
</comment>
<dbReference type="PANTHER" id="PTHR12924:SF0">
    <property type="entry name" value="TRANSLOCON-ASSOCIATED PROTEIN SUBUNIT ALPHA"/>
    <property type="match status" value="1"/>
</dbReference>
<feature type="chain" id="PRO_5021935975" description="Translocon-associated protein subunit alpha" evidence="11">
    <location>
        <begin position="21"/>
        <end position="257"/>
    </location>
</feature>
<evidence type="ECO:0000256" key="3">
    <source>
        <dbReference type="ARBA" id="ARBA00022729"/>
    </source>
</evidence>
<evidence type="ECO:0000313" key="13">
    <source>
        <dbReference type="Proteomes" id="UP000320762"/>
    </source>
</evidence>
<evidence type="ECO:0000256" key="4">
    <source>
        <dbReference type="ARBA" id="ARBA00022824"/>
    </source>
</evidence>
<protein>
    <recommendedName>
        <fullName evidence="14">Translocon-associated protein subunit alpha</fullName>
    </recommendedName>
</protein>
<dbReference type="Proteomes" id="UP000320762">
    <property type="component" value="Unassembled WGS sequence"/>
</dbReference>
<keyword evidence="3 11" id="KW-0732">Signal</keyword>
<accession>A0A550CHF7</accession>
<comment type="function">
    <text evidence="7">Is probably involved in a pathway contributing to genomic integrity.</text>
</comment>
<evidence type="ECO:0008006" key="14">
    <source>
        <dbReference type="Google" id="ProtNLM"/>
    </source>
</evidence>
<evidence type="ECO:0000256" key="2">
    <source>
        <dbReference type="ARBA" id="ARBA00022692"/>
    </source>
</evidence>
<evidence type="ECO:0000313" key="12">
    <source>
        <dbReference type="EMBL" id="TRM64237.1"/>
    </source>
</evidence>
<gene>
    <name evidence="12" type="ORF">BD626DRAFT_491186</name>
</gene>
<keyword evidence="2 10" id="KW-0812">Transmembrane</keyword>
<sequence length="257" mass="28016">MRFHLYLSAALSLLTLGAFAQSDEAEKQETTILGPIVAVNAFWPDENPFGQIVNGEKNMLVLNVENKSDKNVTLLNIAGSVNKPETGALVKNLTTFPYGVSLVESVALRLPYEFFSEFKTGDIRLSVWLDYVADDTVYRVSAFEDIVQVVEPELSIFDFKLLSTYLISAAILGAAGYFVYLSYAPAPKRVRAKKVAVSTPVAVTATGAGGYQEEWVPEHHMKKTRQRKGGLVSGTSGDELSGAETSGAEGKKRKGRK</sequence>
<feature type="region of interest" description="Disordered" evidence="9">
    <location>
        <begin position="214"/>
        <end position="257"/>
    </location>
</feature>
<dbReference type="EMBL" id="VDMD01000007">
    <property type="protein sequence ID" value="TRM64237.1"/>
    <property type="molecule type" value="Genomic_DNA"/>
</dbReference>
<organism evidence="12 13">
    <name type="scientific">Schizophyllum amplum</name>
    <dbReference type="NCBI Taxonomy" id="97359"/>
    <lineage>
        <taxon>Eukaryota</taxon>
        <taxon>Fungi</taxon>
        <taxon>Dikarya</taxon>
        <taxon>Basidiomycota</taxon>
        <taxon>Agaricomycotina</taxon>
        <taxon>Agaricomycetes</taxon>
        <taxon>Agaricomycetidae</taxon>
        <taxon>Agaricales</taxon>
        <taxon>Schizophyllaceae</taxon>
        <taxon>Schizophyllum</taxon>
    </lineage>
</organism>
<dbReference type="GO" id="GO:0005789">
    <property type="term" value="C:endoplasmic reticulum membrane"/>
    <property type="evidence" value="ECO:0007669"/>
    <property type="project" value="UniProtKB-SubCell"/>
</dbReference>
<keyword evidence="5 10" id="KW-1133">Transmembrane helix</keyword>
<comment type="subcellular location">
    <subcellularLocation>
        <location evidence="1">Endoplasmic reticulum membrane</location>
        <topology evidence="1">Single-pass type I membrane protein</topology>
    </subcellularLocation>
</comment>
<evidence type="ECO:0000256" key="5">
    <source>
        <dbReference type="ARBA" id="ARBA00022989"/>
    </source>
</evidence>
<dbReference type="PANTHER" id="PTHR12924">
    <property type="entry name" value="TRANSLOCON-ASSOCIATED PROTEIN, ALPHA SUBUNIT"/>
    <property type="match status" value="1"/>
</dbReference>
<evidence type="ECO:0000256" key="7">
    <source>
        <dbReference type="ARBA" id="ARBA00037565"/>
    </source>
</evidence>
<keyword evidence="13" id="KW-1185">Reference proteome</keyword>
<evidence type="ECO:0000256" key="8">
    <source>
        <dbReference type="ARBA" id="ARBA00038311"/>
    </source>
</evidence>
<dbReference type="Pfam" id="PF03896">
    <property type="entry name" value="TRAP_alpha"/>
    <property type="match status" value="1"/>
</dbReference>
<evidence type="ECO:0000256" key="11">
    <source>
        <dbReference type="SAM" id="SignalP"/>
    </source>
</evidence>
<dbReference type="OrthoDB" id="1926781at2759"/>
<dbReference type="InterPro" id="IPR005595">
    <property type="entry name" value="TRAP_alpha"/>
</dbReference>
<dbReference type="AlphaFoldDB" id="A0A550CHF7"/>
<keyword evidence="4" id="KW-0256">Endoplasmic reticulum</keyword>
<dbReference type="STRING" id="97359.A0A550CHF7"/>
<evidence type="ECO:0000256" key="6">
    <source>
        <dbReference type="ARBA" id="ARBA00023136"/>
    </source>
</evidence>
<evidence type="ECO:0000256" key="1">
    <source>
        <dbReference type="ARBA" id="ARBA00004115"/>
    </source>
</evidence>
<comment type="similarity">
    <text evidence="8">Belongs to the IRC22 family.</text>
</comment>